<dbReference type="PROSITE" id="PS50893">
    <property type="entry name" value="ABC_TRANSPORTER_2"/>
    <property type="match status" value="1"/>
</dbReference>
<keyword evidence="3" id="KW-1003">Cell membrane</keyword>
<dbReference type="Pfam" id="PF12704">
    <property type="entry name" value="MacB_PCD"/>
    <property type="match status" value="1"/>
</dbReference>
<dbReference type="GO" id="GO:0005524">
    <property type="term" value="F:ATP binding"/>
    <property type="evidence" value="ECO:0007669"/>
    <property type="project" value="UniProtKB-KW"/>
</dbReference>
<gene>
    <name evidence="15" type="ORF">DDT54_17465</name>
    <name evidence="16" type="ORF">EH206_04685</name>
</gene>
<evidence type="ECO:0000313" key="16">
    <source>
        <dbReference type="EMBL" id="QCR03563.1"/>
    </source>
</evidence>
<keyword evidence="2" id="KW-0813">Transport</keyword>
<dbReference type="Pfam" id="PF02687">
    <property type="entry name" value="FtsX"/>
    <property type="match status" value="1"/>
</dbReference>
<dbReference type="PANTHER" id="PTHR30572">
    <property type="entry name" value="MEMBRANE COMPONENT OF TRANSPORTER-RELATED"/>
    <property type="match status" value="1"/>
</dbReference>
<dbReference type="EMBL" id="CP034036">
    <property type="protein sequence ID" value="QCR03563.1"/>
    <property type="molecule type" value="Genomic_DNA"/>
</dbReference>
<keyword evidence="8" id="KW-1278">Translocase</keyword>
<evidence type="ECO:0000256" key="8">
    <source>
        <dbReference type="ARBA" id="ARBA00022967"/>
    </source>
</evidence>
<evidence type="ECO:0000256" key="5">
    <source>
        <dbReference type="ARBA" id="ARBA00022692"/>
    </source>
</evidence>
<organism evidence="15 17">
    <name type="scientific">Brenneria nigrifluens DSM 30175 = ATCC 13028</name>
    <dbReference type="NCBI Taxonomy" id="1121120"/>
    <lineage>
        <taxon>Bacteria</taxon>
        <taxon>Pseudomonadati</taxon>
        <taxon>Pseudomonadota</taxon>
        <taxon>Gammaproteobacteria</taxon>
        <taxon>Enterobacterales</taxon>
        <taxon>Pectobacteriaceae</taxon>
        <taxon>Brenneria</taxon>
    </lineage>
</organism>
<evidence type="ECO:0000313" key="15">
    <source>
        <dbReference type="EMBL" id="PWC22036.1"/>
    </source>
</evidence>
<evidence type="ECO:0000256" key="2">
    <source>
        <dbReference type="ARBA" id="ARBA00022448"/>
    </source>
</evidence>
<dbReference type="OrthoDB" id="9770036at2"/>
<evidence type="ECO:0000256" key="4">
    <source>
        <dbReference type="ARBA" id="ARBA00022519"/>
    </source>
</evidence>
<reference evidence="16 18" key="2">
    <citation type="submission" date="2018-11" db="EMBL/GenBank/DDBJ databases">
        <title>Genome sequences of Brenneria nigrifluens and Brenneria rubrifaciens.</title>
        <authorList>
            <person name="Poret-Peterson A.T."/>
            <person name="McClean A.E."/>
            <person name="Kluepfel D.A."/>
        </authorList>
    </citation>
    <scope>NUCLEOTIDE SEQUENCE [LARGE SCALE GENOMIC DNA]</scope>
    <source>
        <strain evidence="16 18">ATCC 13028</strain>
    </source>
</reference>
<evidence type="ECO:0000313" key="18">
    <source>
        <dbReference type="Proteomes" id="UP000303847"/>
    </source>
</evidence>
<dbReference type="GO" id="GO:0022857">
    <property type="term" value="F:transmembrane transporter activity"/>
    <property type="evidence" value="ECO:0007669"/>
    <property type="project" value="TreeGrafter"/>
</dbReference>
<proteinExistence type="inferred from homology"/>
<keyword evidence="5 13" id="KW-0812">Transmembrane</keyword>
<feature type="transmembrane region" description="Helical" evidence="13">
    <location>
        <begin position="604"/>
        <end position="627"/>
    </location>
</feature>
<dbReference type="Proteomes" id="UP000303847">
    <property type="component" value="Chromosome"/>
</dbReference>
<dbReference type="EMBL" id="QDKK01000033">
    <property type="protein sequence ID" value="PWC22036.1"/>
    <property type="molecule type" value="Genomic_DNA"/>
</dbReference>
<name>A0A2U1UK26_9GAMM</name>
<dbReference type="Pfam" id="PF00005">
    <property type="entry name" value="ABC_tran"/>
    <property type="match status" value="1"/>
</dbReference>
<keyword evidence="9 13" id="KW-1133">Transmembrane helix</keyword>
<evidence type="ECO:0000256" key="3">
    <source>
        <dbReference type="ARBA" id="ARBA00022475"/>
    </source>
</evidence>
<dbReference type="InterPro" id="IPR003439">
    <property type="entry name" value="ABC_transporter-like_ATP-bd"/>
</dbReference>
<accession>A0A2U1UK26</accession>
<dbReference type="InterPro" id="IPR025857">
    <property type="entry name" value="MacB_PCD"/>
</dbReference>
<keyword evidence="4" id="KW-0997">Cell inner membrane</keyword>
<dbReference type="PANTHER" id="PTHR30572:SF14">
    <property type="entry name" value="MACROLIDE EXPORT ATP-BINDING_PERMEASE PROTEIN MACB"/>
    <property type="match status" value="1"/>
</dbReference>
<evidence type="ECO:0000256" key="1">
    <source>
        <dbReference type="ARBA" id="ARBA00004429"/>
    </source>
</evidence>
<dbReference type="InterPro" id="IPR027417">
    <property type="entry name" value="P-loop_NTPase"/>
</dbReference>
<dbReference type="RefSeq" id="WP_009111663.1">
    <property type="nucleotide sequence ID" value="NZ_CP034036.1"/>
</dbReference>
<dbReference type="GO" id="GO:0016887">
    <property type="term" value="F:ATP hydrolysis activity"/>
    <property type="evidence" value="ECO:0007669"/>
    <property type="project" value="InterPro"/>
</dbReference>
<protein>
    <recommendedName>
        <fullName evidence="12">Pyoverdine export ATP-binding/permease protein PvdT</fullName>
    </recommendedName>
</protein>
<dbReference type="InterPro" id="IPR017911">
    <property type="entry name" value="MacB-like_ATP-bd"/>
</dbReference>
<dbReference type="AlphaFoldDB" id="A0A2U1UK26"/>
<dbReference type="PROSITE" id="PS00211">
    <property type="entry name" value="ABC_TRANSPORTER_1"/>
    <property type="match status" value="1"/>
</dbReference>
<dbReference type="InterPro" id="IPR017871">
    <property type="entry name" value="ABC_transporter-like_CS"/>
</dbReference>
<dbReference type="InterPro" id="IPR003838">
    <property type="entry name" value="ABC3_permease_C"/>
</dbReference>
<evidence type="ECO:0000256" key="7">
    <source>
        <dbReference type="ARBA" id="ARBA00022840"/>
    </source>
</evidence>
<keyword evidence="6" id="KW-0547">Nucleotide-binding</keyword>
<dbReference type="Proteomes" id="UP000295985">
    <property type="component" value="Unassembled WGS sequence"/>
</dbReference>
<dbReference type="CDD" id="cd03255">
    <property type="entry name" value="ABC_MJ0796_LolCDE_FtsE"/>
    <property type="match status" value="1"/>
</dbReference>
<evidence type="ECO:0000256" key="12">
    <source>
        <dbReference type="ARBA" id="ARBA00041199"/>
    </source>
</evidence>
<comment type="similarity">
    <text evidence="11">Belongs to the ABC transporter superfamily. Macrolide exporter (TC 3.A.1.122) family.</text>
</comment>
<reference evidence="15 17" key="1">
    <citation type="submission" date="2018-04" db="EMBL/GenBank/DDBJ databases">
        <title>Brenneria corticis sp.nov.</title>
        <authorList>
            <person name="Li Y."/>
        </authorList>
    </citation>
    <scope>NUCLEOTIDE SEQUENCE [LARGE SCALE GENOMIC DNA]</scope>
    <source>
        <strain evidence="15 17">LMG 2694</strain>
    </source>
</reference>
<keyword evidence="7" id="KW-0067">ATP-binding</keyword>
<dbReference type="Gene3D" id="3.40.50.300">
    <property type="entry name" value="P-loop containing nucleotide triphosphate hydrolases"/>
    <property type="match status" value="1"/>
</dbReference>
<feature type="transmembrane region" description="Helical" evidence="13">
    <location>
        <begin position="519"/>
        <end position="542"/>
    </location>
</feature>
<evidence type="ECO:0000313" key="17">
    <source>
        <dbReference type="Proteomes" id="UP000295985"/>
    </source>
</evidence>
<evidence type="ECO:0000256" key="10">
    <source>
        <dbReference type="ARBA" id="ARBA00023136"/>
    </source>
</evidence>
<dbReference type="InterPro" id="IPR003593">
    <property type="entry name" value="AAA+_ATPase"/>
</dbReference>
<evidence type="ECO:0000256" key="6">
    <source>
        <dbReference type="ARBA" id="ARBA00022741"/>
    </source>
</evidence>
<feature type="domain" description="ABC transporter" evidence="14">
    <location>
        <begin position="2"/>
        <end position="240"/>
    </location>
</feature>
<dbReference type="FunFam" id="3.40.50.300:FF:000032">
    <property type="entry name" value="Export ABC transporter ATP-binding protein"/>
    <property type="match status" value="1"/>
</dbReference>
<keyword evidence="10 13" id="KW-0472">Membrane</keyword>
<evidence type="ECO:0000259" key="14">
    <source>
        <dbReference type="PROSITE" id="PS50893"/>
    </source>
</evidence>
<comment type="subcellular location">
    <subcellularLocation>
        <location evidence="1">Cell inner membrane</location>
        <topology evidence="1">Multi-pass membrane protein</topology>
    </subcellularLocation>
</comment>
<dbReference type="SMART" id="SM00382">
    <property type="entry name" value="AAA"/>
    <property type="match status" value="1"/>
</dbReference>
<sequence length="642" mass="71285">MLILHNVSKKYGGHNEDIFVLKNINMTITRGEFVAILGPSGSGKSTLLNIIGCLDKPSTGDYEIDGIKTNNLSSTSLSLLRLKHFGFIFQKYNLIPYFNAINNTALPAFYAKIKPQTKTFRALRLLTLLGMKHHLYHTPAQLSGGQQQRVSIARALMNGGSVILADEPTGALDQKNGEEVLKLLKKMNDKGHTIIIVTHSRQVSHYANRIVEITDGQLVNDNAVKNIRKQYSNRKYTKTSKKELKQHKTPFNYYFEVLKTSFKIMNSHKLRTLISMLGIIIGIASVVLVIAINEGGRQKIIKDISSFGTNTIDIFPGSLINKKMIPAKLGAIHIEMLSAQDYVYQLSPSIDISSKIKYQDKMVDTVINGVNEYYKDIIGLKVIDGQFINSESIHRQSQEIVISDKIHQHFFPDGSSPIGEEIIVGNVPCHIIGVVKQAENSTSLTSWMPYTSVATRMAGLPYFTSIKVKVNDDMSMALAEKNIFSLMMNYHMTDNFQLLNIDKFKQLAEKVNITVSNQILRVAIISLIVGSIGIMNIMLVSVSERRKEIGIRMAVGAKKTDILQQFIIESILICFLGGIIGVISAIAIGVGMRNWMSTAVVFDYFSFGISIACSLIIGVLSGLFPAYRAATLNPIESLTIEQ</sequence>
<dbReference type="GO" id="GO:1902495">
    <property type="term" value="C:transmembrane transporter complex"/>
    <property type="evidence" value="ECO:0007669"/>
    <property type="project" value="UniProtKB-ARBA"/>
</dbReference>
<evidence type="ECO:0000256" key="13">
    <source>
        <dbReference type="SAM" id="Phobius"/>
    </source>
</evidence>
<dbReference type="GO" id="GO:0005886">
    <property type="term" value="C:plasma membrane"/>
    <property type="evidence" value="ECO:0007669"/>
    <property type="project" value="UniProtKB-SubCell"/>
</dbReference>
<evidence type="ECO:0000256" key="11">
    <source>
        <dbReference type="ARBA" id="ARBA00038388"/>
    </source>
</evidence>
<feature type="transmembrane region" description="Helical" evidence="13">
    <location>
        <begin position="566"/>
        <end position="592"/>
    </location>
</feature>
<evidence type="ECO:0000256" key="9">
    <source>
        <dbReference type="ARBA" id="ARBA00022989"/>
    </source>
</evidence>
<feature type="transmembrane region" description="Helical" evidence="13">
    <location>
        <begin position="273"/>
        <end position="292"/>
    </location>
</feature>
<dbReference type="InterPro" id="IPR050250">
    <property type="entry name" value="Macrolide_Exporter_MacB"/>
</dbReference>
<keyword evidence="18" id="KW-1185">Reference proteome</keyword>
<dbReference type="SUPFAM" id="SSF52540">
    <property type="entry name" value="P-loop containing nucleoside triphosphate hydrolases"/>
    <property type="match status" value="1"/>
</dbReference>